<dbReference type="GO" id="GO:0016651">
    <property type="term" value="F:oxidoreductase activity, acting on NAD(P)H"/>
    <property type="evidence" value="ECO:0007669"/>
    <property type="project" value="InterPro"/>
</dbReference>
<comment type="similarity">
    <text evidence="1">Belongs to the zinc-containing alcohol dehydrogenase family.</text>
</comment>
<dbReference type="RefSeq" id="XP_033587789.1">
    <property type="nucleotide sequence ID" value="XM_033731353.1"/>
</dbReference>
<sequence length="342" mass="37105">MKEAIVEAGPKVHIIDSPTPKPGRGQVVIKVIFSGSNPKDWKVPEWVGGEPINQGDDISGIVHEVGEGVSEFKPGDRVAAFHEMRTPHGSWAEYALSWAHTTFRLPPKVSFEEGAALPLAAMTAAQGLFAKLRLPEPWLPATRPIPLVIYGASSAVGYYALQLALKANIHPLICVAGRAQSHVESLIDRSKGDTIVDYRNGNEAVVKGLRDALKGQKLEYAYDAVSEKNSYQNIGEVLDHHSGHITFVLPGGEYKEIPDTIDKTITRVGDAHGTPDDLKDFSSVYFRYFSKGLEEGWFKAQPQEVVPGGLEGVQKALEGLKEGKASAVKYIFKIADTPGAGK</sequence>
<dbReference type="EMBL" id="MU001638">
    <property type="protein sequence ID" value="KAF2481219.1"/>
    <property type="molecule type" value="Genomic_DNA"/>
</dbReference>
<keyword evidence="3" id="KW-0560">Oxidoreductase</keyword>
<dbReference type="OrthoDB" id="3233595at2759"/>
<evidence type="ECO:0000313" key="6">
    <source>
        <dbReference type="Proteomes" id="UP000799767"/>
    </source>
</evidence>
<dbReference type="SUPFAM" id="SSF50129">
    <property type="entry name" value="GroES-like"/>
    <property type="match status" value="1"/>
</dbReference>
<dbReference type="InterPro" id="IPR047122">
    <property type="entry name" value="Trans-enoyl_RdTase-like"/>
</dbReference>
<proteinExistence type="inferred from homology"/>
<dbReference type="Proteomes" id="UP000799767">
    <property type="component" value="Unassembled WGS sequence"/>
</dbReference>
<dbReference type="SUPFAM" id="SSF51735">
    <property type="entry name" value="NAD(P)-binding Rossmann-fold domains"/>
    <property type="match status" value="1"/>
</dbReference>
<protein>
    <submittedName>
        <fullName evidence="5">Chaperonin 10-like protein</fullName>
    </submittedName>
</protein>
<accession>A0A6A6PME2</accession>
<dbReference type="SMART" id="SM00829">
    <property type="entry name" value="PKS_ER"/>
    <property type="match status" value="1"/>
</dbReference>
<gene>
    <name evidence="5" type="ORF">BDY17DRAFT_253597</name>
</gene>
<evidence type="ECO:0000259" key="4">
    <source>
        <dbReference type="SMART" id="SM00829"/>
    </source>
</evidence>
<organism evidence="5 6">
    <name type="scientific">Neohortaea acidophila</name>
    <dbReference type="NCBI Taxonomy" id="245834"/>
    <lineage>
        <taxon>Eukaryota</taxon>
        <taxon>Fungi</taxon>
        <taxon>Dikarya</taxon>
        <taxon>Ascomycota</taxon>
        <taxon>Pezizomycotina</taxon>
        <taxon>Dothideomycetes</taxon>
        <taxon>Dothideomycetidae</taxon>
        <taxon>Mycosphaerellales</taxon>
        <taxon>Teratosphaeriaceae</taxon>
        <taxon>Neohortaea</taxon>
    </lineage>
</organism>
<evidence type="ECO:0000256" key="3">
    <source>
        <dbReference type="ARBA" id="ARBA00023002"/>
    </source>
</evidence>
<evidence type="ECO:0000256" key="2">
    <source>
        <dbReference type="ARBA" id="ARBA00011245"/>
    </source>
</evidence>
<dbReference type="Gene3D" id="3.90.180.10">
    <property type="entry name" value="Medium-chain alcohol dehydrogenases, catalytic domain"/>
    <property type="match status" value="1"/>
</dbReference>
<dbReference type="AlphaFoldDB" id="A0A6A6PME2"/>
<name>A0A6A6PME2_9PEZI</name>
<dbReference type="InterPro" id="IPR036291">
    <property type="entry name" value="NAD(P)-bd_dom_sf"/>
</dbReference>
<dbReference type="CDD" id="cd08249">
    <property type="entry name" value="enoyl_reductase_like"/>
    <property type="match status" value="1"/>
</dbReference>
<dbReference type="Pfam" id="PF08240">
    <property type="entry name" value="ADH_N"/>
    <property type="match status" value="1"/>
</dbReference>
<reference evidence="5" key="1">
    <citation type="journal article" date="2020" name="Stud. Mycol.">
        <title>101 Dothideomycetes genomes: a test case for predicting lifestyles and emergence of pathogens.</title>
        <authorList>
            <person name="Haridas S."/>
            <person name="Albert R."/>
            <person name="Binder M."/>
            <person name="Bloem J."/>
            <person name="Labutti K."/>
            <person name="Salamov A."/>
            <person name="Andreopoulos B."/>
            <person name="Baker S."/>
            <person name="Barry K."/>
            <person name="Bills G."/>
            <person name="Bluhm B."/>
            <person name="Cannon C."/>
            <person name="Castanera R."/>
            <person name="Culley D."/>
            <person name="Daum C."/>
            <person name="Ezra D."/>
            <person name="Gonzalez J."/>
            <person name="Henrissat B."/>
            <person name="Kuo A."/>
            <person name="Liang C."/>
            <person name="Lipzen A."/>
            <person name="Lutzoni F."/>
            <person name="Magnuson J."/>
            <person name="Mondo S."/>
            <person name="Nolan M."/>
            <person name="Ohm R."/>
            <person name="Pangilinan J."/>
            <person name="Park H.-J."/>
            <person name="Ramirez L."/>
            <person name="Alfaro M."/>
            <person name="Sun H."/>
            <person name="Tritt A."/>
            <person name="Yoshinaga Y."/>
            <person name="Zwiers L.-H."/>
            <person name="Turgeon B."/>
            <person name="Goodwin S."/>
            <person name="Spatafora J."/>
            <person name="Crous P."/>
            <person name="Grigoriev I."/>
        </authorList>
    </citation>
    <scope>NUCLEOTIDE SEQUENCE</scope>
    <source>
        <strain evidence="5">CBS 113389</strain>
    </source>
</reference>
<feature type="domain" description="Enoyl reductase (ER)" evidence="4">
    <location>
        <begin position="9"/>
        <end position="293"/>
    </location>
</feature>
<evidence type="ECO:0000313" key="5">
    <source>
        <dbReference type="EMBL" id="KAF2481219.1"/>
    </source>
</evidence>
<dbReference type="PANTHER" id="PTHR45348">
    <property type="entry name" value="HYPOTHETICAL OXIDOREDUCTASE (EUROFUNG)"/>
    <property type="match status" value="1"/>
</dbReference>
<dbReference type="InterPro" id="IPR020843">
    <property type="entry name" value="ER"/>
</dbReference>
<comment type="subunit">
    <text evidence="2">Monomer.</text>
</comment>
<dbReference type="Gene3D" id="3.40.50.720">
    <property type="entry name" value="NAD(P)-binding Rossmann-like Domain"/>
    <property type="match status" value="1"/>
</dbReference>
<dbReference type="InterPro" id="IPR011032">
    <property type="entry name" value="GroES-like_sf"/>
</dbReference>
<dbReference type="GeneID" id="54472355"/>
<dbReference type="InterPro" id="IPR013154">
    <property type="entry name" value="ADH-like_N"/>
</dbReference>
<evidence type="ECO:0000256" key="1">
    <source>
        <dbReference type="ARBA" id="ARBA00008072"/>
    </source>
</evidence>
<keyword evidence="6" id="KW-1185">Reference proteome</keyword>
<dbReference type="PANTHER" id="PTHR45348:SF5">
    <property type="entry name" value="OXIDOREDUCTASE, PUTATIVE (AFU_ORTHOLOGUE AFUA_8G01420)-RELATED"/>
    <property type="match status" value="1"/>
</dbReference>